<dbReference type="KEGG" id="tsa:AciPR4_0165"/>
<evidence type="ECO:0000259" key="2">
    <source>
        <dbReference type="Pfam" id="PF20432"/>
    </source>
</evidence>
<dbReference type="Proteomes" id="UP000006844">
    <property type="component" value="Chromosome"/>
</dbReference>
<keyword evidence="4" id="KW-1185">Reference proteome</keyword>
<dbReference type="InterPro" id="IPR011979">
    <property type="entry name" value="Antitox_Xre"/>
</dbReference>
<dbReference type="STRING" id="401053.AciPR4_0165"/>
<dbReference type="NCBIfam" id="TIGR02293">
    <property type="entry name" value="TAS_TIGR02293"/>
    <property type="match status" value="1"/>
</dbReference>
<dbReference type="eggNOG" id="COG5642">
    <property type="taxonomic scope" value="Bacteria"/>
</dbReference>
<gene>
    <name evidence="3" type="ordered locus">AciPR4_0165</name>
</gene>
<dbReference type="Pfam" id="PF09722">
    <property type="entry name" value="Xre_MbcA_ParS_C"/>
    <property type="match status" value="1"/>
</dbReference>
<reference evidence="3 4" key="1">
    <citation type="journal article" date="2012" name="Stand. Genomic Sci.">
        <title>Complete genome sequence of Terriglobus saanensis type strain SP1PR4(T), an Acidobacteria from tundra soil.</title>
        <authorList>
            <person name="Rawat S.R."/>
            <person name="Mannisto M.K."/>
            <person name="Starovoytov V."/>
            <person name="Goodwin L."/>
            <person name="Nolan M."/>
            <person name="Hauser L."/>
            <person name="Land M."/>
            <person name="Davenport K.W."/>
            <person name="Woyke T."/>
            <person name="Haggblom M.M."/>
        </authorList>
    </citation>
    <scope>NUCLEOTIDE SEQUENCE</scope>
    <source>
        <strain evidence="4">ATCC BAA-1853 / DSM 23119 / SP1PR4</strain>
    </source>
</reference>
<sequence>MATVPFAESIGLGSGSEFDLATAVEHGASTASIDSLRQLGLTFSEVASIVISPRSLKHREASGGLLTLEQTDRVLRVGRILEMATRIFDNAEKALRWLRMPDDRLQSRAPLQMLVTEAGGRLVEKMLWQIDEGIYT</sequence>
<protein>
    <submittedName>
        <fullName evidence="3">Uncharacterized protein</fullName>
    </submittedName>
</protein>
<proteinExistence type="predicted"/>
<evidence type="ECO:0000259" key="1">
    <source>
        <dbReference type="Pfam" id="PF09722"/>
    </source>
</evidence>
<dbReference type="GO" id="GO:0003677">
    <property type="term" value="F:DNA binding"/>
    <property type="evidence" value="ECO:0007669"/>
    <property type="project" value="InterPro"/>
</dbReference>
<evidence type="ECO:0000313" key="3">
    <source>
        <dbReference type="EMBL" id="ADV81004.1"/>
    </source>
</evidence>
<name>E8UZS7_TERSS</name>
<organism evidence="3 4">
    <name type="scientific">Terriglobus saanensis (strain ATCC BAA-1853 / DSM 23119 / SP1PR4)</name>
    <dbReference type="NCBI Taxonomy" id="401053"/>
    <lineage>
        <taxon>Bacteria</taxon>
        <taxon>Pseudomonadati</taxon>
        <taxon>Acidobacteriota</taxon>
        <taxon>Terriglobia</taxon>
        <taxon>Terriglobales</taxon>
        <taxon>Acidobacteriaceae</taxon>
        <taxon>Terriglobus</taxon>
    </lineage>
</organism>
<dbReference type="HOGENOM" id="CLU_109353_5_1_0"/>
<feature type="domain" description="Antitoxin Xre-like helix-turn-helix" evidence="2">
    <location>
        <begin position="19"/>
        <end position="77"/>
    </location>
</feature>
<dbReference type="OrthoDB" id="8595277at2"/>
<dbReference type="InterPro" id="IPR046847">
    <property type="entry name" value="Xre-like_HTH"/>
</dbReference>
<feature type="domain" description="Antitoxin Xre/MbcA/ParS-like toxin-binding" evidence="1">
    <location>
        <begin position="84"/>
        <end position="133"/>
    </location>
</feature>
<dbReference type="RefSeq" id="WP_013566737.1">
    <property type="nucleotide sequence ID" value="NC_014963.1"/>
</dbReference>
<dbReference type="Pfam" id="PF20432">
    <property type="entry name" value="Xre-like-HTH"/>
    <property type="match status" value="1"/>
</dbReference>
<dbReference type="InterPro" id="IPR024467">
    <property type="entry name" value="Xre/MbcA/ParS-like_toxin-bd"/>
</dbReference>
<dbReference type="AlphaFoldDB" id="E8UZS7"/>
<accession>E8UZS7</accession>
<evidence type="ECO:0000313" key="4">
    <source>
        <dbReference type="Proteomes" id="UP000006844"/>
    </source>
</evidence>
<dbReference type="EMBL" id="CP002467">
    <property type="protein sequence ID" value="ADV81004.1"/>
    <property type="molecule type" value="Genomic_DNA"/>
</dbReference>